<accession>A0A419WEX0</accession>
<protein>
    <submittedName>
        <fullName evidence="1">Uncharacterized protein</fullName>
    </submittedName>
</protein>
<evidence type="ECO:0000313" key="2">
    <source>
        <dbReference type="Proteomes" id="UP000284531"/>
    </source>
</evidence>
<proteinExistence type="predicted"/>
<dbReference type="RefSeq" id="WP_120241973.1">
    <property type="nucleotide sequence ID" value="NZ_RAPQ01000016.1"/>
</dbReference>
<dbReference type="EMBL" id="RAPQ01000016">
    <property type="protein sequence ID" value="RKD94044.1"/>
    <property type="molecule type" value="Genomic_DNA"/>
</dbReference>
<comment type="caution">
    <text evidence="1">The sequence shown here is derived from an EMBL/GenBank/DDBJ whole genome shotgun (WGS) entry which is preliminary data.</text>
</comment>
<reference evidence="1 2" key="1">
    <citation type="submission" date="2018-09" db="EMBL/GenBank/DDBJ databases">
        <title>Genomic Encyclopedia of Archaeal and Bacterial Type Strains, Phase II (KMG-II): from individual species to whole genera.</title>
        <authorList>
            <person name="Goeker M."/>
        </authorList>
    </citation>
    <scope>NUCLEOTIDE SEQUENCE [LARGE SCALE GENOMIC DNA]</scope>
    <source>
        <strain evidence="1 2">DSM 21950</strain>
    </source>
</reference>
<gene>
    <name evidence="1" type="ORF">BXY64_4308</name>
</gene>
<name>A0A419WEX0_9BACT</name>
<evidence type="ECO:0000313" key="1">
    <source>
        <dbReference type="EMBL" id="RKD94044.1"/>
    </source>
</evidence>
<keyword evidence="2" id="KW-1185">Reference proteome</keyword>
<dbReference type="AlphaFoldDB" id="A0A419WEX0"/>
<dbReference type="Proteomes" id="UP000284531">
    <property type="component" value="Unassembled WGS sequence"/>
</dbReference>
<organism evidence="1 2">
    <name type="scientific">Marinifilum flexuosum</name>
    <dbReference type="NCBI Taxonomy" id="1117708"/>
    <lineage>
        <taxon>Bacteria</taxon>
        <taxon>Pseudomonadati</taxon>
        <taxon>Bacteroidota</taxon>
        <taxon>Bacteroidia</taxon>
        <taxon>Marinilabiliales</taxon>
        <taxon>Marinifilaceae</taxon>
    </lineage>
</organism>
<sequence length="516" mass="59636">MKIREHSLSIETDELLGGEIKSGEASMSSLFSYDNGTTYYNPFIFLLVSRKSLVDRSKPLSLDDVSRAFRKFESSGKSFEQKFRFLLHQTTSSHEVRHFHDCLCTKIGIEDFTKTILFIDDIIKALHNIKFFGEYIKEPILQTNKENSTKGQHVDEIRKLVRLCRNFKIYRTLFNGDLLSATGPLELTDYDIIWYKFKLPMYGENQIEVPVYPATAIVGGEKKCYLQSLGFRAMTECQAVTWQNKYLRSFGKEYSATYNNLLRKKPVYTVLNAFLNKIYKNNNLNISNLGGDDILYESIDYSLHNGSLYNFFKKTTHPISILKDTISNLNGNKTPKSSNITSNSIELDNESIENLTNLPKEIFNWVRKYVWNESKDVITRSIKTFHFLSGEEHEAQLYFANIGKLPHPPYSLESDKLYSLMDSDAINELNKVLVPWIFVIEIVESLCAFSSDFKCPIAYRLHGQMYKHKEFHCHEFCEKSLPGGTCGHFVIGESLTKHVNCYWKELLINFALCRSK</sequence>